<keyword evidence="1" id="KW-0175">Coiled coil</keyword>
<name>A0A2S8AAF2_9FLAO</name>
<dbReference type="Proteomes" id="UP000238042">
    <property type="component" value="Unassembled WGS sequence"/>
</dbReference>
<accession>A0A2S8AAF2</accession>
<comment type="caution">
    <text evidence="2">The sequence shown here is derived from an EMBL/GenBank/DDBJ whole genome shotgun (WGS) entry which is preliminary data.</text>
</comment>
<proteinExistence type="predicted"/>
<dbReference type="EMBL" id="PSZM01000040">
    <property type="protein sequence ID" value="PQL91559.1"/>
    <property type="molecule type" value="Genomic_DNA"/>
</dbReference>
<dbReference type="RefSeq" id="WP_105193982.1">
    <property type="nucleotide sequence ID" value="NZ_PSZM01000040.1"/>
</dbReference>
<feature type="coiled-coil region" evidence="1">
    <location>
        <begin position="29"/>
        <end position="174"/>
    </location>
</feature>
<reference evidence="2 3" key="1">
    <citation type="submission" date="2018-02" db="EMBL/GenBank/DDBJ databases">
        <title>Genome sequences of Apibacter spp., gut symbionts of Asian honey bees.</title>
        <authorList>
            <person name="Kwong W.K."/>
            <person name="Steele M.I."/>
            <person name="Moran N.A."/>
        </authorList>
    </citation>
    <scope>NUCLEOTIDE SEQUENCE [LARGE SCALE GENOMIC DNA]</scope>
    <source>
        <strain evidence="3">wkB301</strain>
    </source>
</reference>
<evidence type="ECO:0000313" key="2">
    <source>
        <dbReference type="EMBL" id="PQL91559.1"/>
    </source>
</evidence>
<evidence type="ECO:0000313" key="3">
    <source>
        <dbReference type="Proteomes" id="UP000238042"/>
    </source>
</evidence>
<dbReference type="PANTHER" id="PTHR39082">
    <property type="entry name" value="PHOSPHOLIPASE C-BETA-2-RELATED"/>
    <property type="match status" value="1"/>
</dbReference>
<sequence>MATKKKADTTTIEEKLRALYDLQIIDSRLDELRNLRGELPMEVEDLENEIAGLEKRIGKIEDEVLNFVNEIKIKNELNKNSEAQIKKYKSQQDNVRNNREFEALAKEIEYQELEIQLQNKKIKEINAKIEFKKSQIEEQQTKLSSYQEHLNHKKSELENLIRETEKEEDFLIKKSEEFGSKIDERLLNSYHRIRKSSKNGLAITSIDRGAVVGSFFTVPPQKQVEIASRKKIISDEHSGKILVDEFLAKEEQERMEELLKGN</sequence>
<evidence type="ECO:0008006" key="4">
    <source>
        <dbReference type="Google" id="ProtNLM"/>
    </source>
</evidence>
<gene>
    <name evidence="2" type="ORF">C4S77_07035</name>
</gene>
<keyword evidence="3" id="KW-1185">Reference proteome</keyword>
<dbReference type="AlphaFoldDB" id="A0A2S8AAF2"/>
<dbReference type="Gene3D" id="1.10.287.1490">
    <property type="match status" value="1"/>
</dbReference>
<dbReference type="PANTHER" id="PTHR39082:SF1">
    <property type="entry name" value="SCAVENGER RECEPTOR CLASS A MEMBER 3"/>
    <property type="match status" value="1"/>
</dbReference>
<dbReference type="InterPro" id="IPR052376">
    <property type="entry name" value="Oxidative_Scav/Glycosyltrans"/>
</dbReference>
<evidence type="ECO:0000256" key="1">
    <source>
        <dbReference type="SAM" id="Coils"/>
    </source>
</evidence>
<organism evidence="2 3">
    <name type="scientific">Apibacter adventoris</name>
    <dbReference type="NCBI Taxonomy" id="1679466"/>
    <lineage>
        <taxon>Bacteria</taxon>
        <taxon>Pseudomonadati</taxon>
        <taxon>Bacteroidota</taxon>
        <taxon>Flavobacteriia</taxon>
        <taxon>Flavobacteriales</taxon>
        <taxon>Weeksellaceae</taxon>
        <taxon>Apibacter</taxon>
    </lineage>
</organism>
<dbReference type="OrthoDB" id="9795058at2"/>
<protein>
    <recommendedName>
        <fullName evidence="4">C4-type zinc ribbon domain-containing protein</fullName>
    </recommendedName>
</protein>